<dbReference type="SUPFAM" id="SSF56784">
    <property type="entry name" value="HAD-like"/>
    <property type="match status" value="1"/>
</dbReference>
<dbReference type="FunFam" id="3.40.50.1000:FF:000257">
    <property type="entry name" value="Haloacid dehalogenase-like hydrolase (HAD) superfamily protein"/>
    <property type="match status" value="1"/>
</dbReference>
<dbReference type="InterPro" id="IPR050365">
    <property type="entry name" value="TIM50"/>
</dbReference>
<keyword evidence="1" id="KW-0653">Protein transport</keyword>
<gene>
    <name evidence="4" type="primary">LOC116205846</name>
</gene>
<name>A0A6P8DIX9_PUNGR</name>
<reference evidence="4" key="2">
    <citation type="submission" date="2025-08" db="UniProtKB">
        <authorList>
            <consortium name="RefSeq"/>
        </authorList>
    </citation>
    <scope>IDENTIFICATION</scope>
    <source>
        <tissue evidence="4">Leaf</tissue>
    </source>
</reference>
<dbReference type="AlphaFoldDB" id="A0A6P8DIX9"/>
<dbReference type="GO" id="GO:0005744">
    <property type="term" value="C:TIM23 mitochondrial import inner membrane translocase complex"/>
    <property type="evidence" value="ECO:0007669"/>
    <property type="project" value="UniProtKB-UniRule"/>
</dbReference>
<comment type="subunit">
    <text evidence="1">Component of the TIM23 complex.</text>
</comment>
<feature type="domain" description="FCP1 homology" evidence="2">
    <location>
        <begin position="248"/>
        <end position="429"/>
    </location>
</feature>
<dbReference type="RefSeq" id="XP_031394384.1">
    <property type="nucleotide sequence ID" value="XM_031538524.1"/>
</dbReference>
<dbReference type="Pfam" id="PF03031">
    <property type="entry name" value="NIF"/>
    <property type="match status" value="1"/>
</dbReference>
<comment type="subcellular location">
    <subcellularLocation>
        <location evidence="1">Mitochondrion inner membrane</location>
        <topology evidence="1">Single-pass membrane protein</topology>
    </subcellularLocation>
</comment>
<organism evidence="3 4">
    <name type="scientific">Punica granatum</name>
    <name type="common">Pomegranate</name>
    <dbReference type="NCBI Taxonomy" id="22663"/>
    <lineage>
        <taxon>Eukaryota</taxon>
        <taxon>Viridiplantae</taxon>
        <taxon>Streptophyta</taxon>
        <taxon>Embryophyta</taxon>
        <taxon>Tracheophyta</taxon>
        <taxon>Spermatophyta</taxon>
        <taxon>Magnoliopsida</taxon>
        <taxon>eudicotyledons</taxon>
        <taxon>Gunneridae</taxon>
        <taxon>Pentapetalae</taxon>
        <taxon>rosids</taxon>
        <taxon>malvids</taxon>
        <taxon>Myrtales</taxon>
        <taxon>Lythraceae</taxon>
        <taxon>Punica</taxon>
    </lineage>
</organism>
<keyword evidence="1" id="KW-0811">Translocation</keyword>
<evidence type="ECO:0000259" key="2">
    <source>
        <dbReference type="PROSITE" id="PS50969"/>
    </source>
</evidence>
<reference evidence="3" key="1">
    <citation type="journal article" date="2020" name="Plant Biotechnol. J.">
        <title>The pomegranate (Punica granatum L.) draft genome dissects genetic divergence between soft- and hard-seeded cultivars.</title>
        <authorList>
            <person name="Luo X."/>
            <person name="Li H."/>
            <person name="Wu Z."/>
            <person name="Yao W."/>
            <person name="Zhao P."/>
            <person name="Cao D."/>
            <person name="Yu H."/>
            <person name="Li K."/>
            <person name="Poudel K."/>
            <person name="Zhao D."/>
            <person name="Zhang F."/>
            <person name="Xia X."/>
            <person name="Chen L."/>
            <person name="Wang Q."/>
            <person name="Jing D."/>
            <person name="Cao S."/>
        </authorList>
    </citation>
    <scope>NUCLEOTIDE SEQUENCE [LARGE SCALE GENOMIC DNA]</scope>
    <source>
        <strain evidence="3">cv. Tunisia</strain>
    </source>
</reference>
<comment type="function">
    <text evidence="1">Essential component of the TIM23 complex, a complex that mediates the translocation of transit peptide-containing proteins across the mitochondrial inner membrane.</text>
</comment>
<accession>A0A6P8DIX9</accession>
<dbReference type="InterPro" id="IPR023214">
    <property type="entry name" value="HAD_sf"/>
</dbReference>
<dbReference type="Gene3D" id="3.40.50.1000">
    <property type="entry name" value="HAD superfamily/HAD-like"/>
    <property type="match status" value="1"/>
</dbReference>
<dbReference type="InterPro" id="IPR036412">
    <property type="entry name" value="HAD-like_sf"/>
</dbReference>
<keyword evidence="1" id="KW-0496">Mitochondrion</keyword>
<proteinExistence type="inferred from homology"/>
<keyword evidence="1" id="KW-0813">Transport</keyword>
<evidence type="ECO:0000313" key="3">
    <source>
        <dbReference type="Proteomes" id="UP000515151"/>
    </source>
</evidence>
<sequence>MHCIRFGYSVLPPKISRLSSLSLSHRNLRAALDAELSQVDVSKYLTREAMEQLYSCRFCVNMLREAFRPVETHFIRASTKDRDLKGSNSNIAFSMTKNESQDNLNDGDSVLHPPHVRFQKFGVGVSRSPFSVRLVLHRKSSFRNRTKKRPDAVLGGGSSHELLEGGRQSNLTQMDLLLNLSLSGEHCLLRNDHELYQEHLKPGYRLYDQQNFDLPICYSSKVEEMMALPESMRQACDLFYSPPRRTMIGRRKKLLILDINGLLADIVSPPPKECKADIKIARRAVFKRPFCTDFMKFCFERFDVGIWSSRTRKNVEKVVDYLMGDMKRNLLFCWDLSHCTPTRFNTLENRHKALVFKEVRRIWEKYDPNLPWERGYYNESNTLLLDDSPYKALLNPPHTAIFPRSFSFQNKSDTSLGHGGDLQVYLEELAAATDVQKYVAQHPFGQRAITEGSSSWGFYLRVLKSVTRRYNTCLYHQPCLRC</sequence>
<evidence type="ECO:0000256" key="1">
    <source>
        <dbReference type="RuleBase" id="RU365079"/>
    </source>
</evidence>
<dbReference type="PROSITE" id="PS50969">
    <property type="entry name" value="FCP1"/>
    <property type="match status" value="1"/>
</dbReference>
<keyword evidence="1" id="KW-0809">Transit peptide</keyword>
<protein>
    <recommendedName>
        <fullName evidence="1">Mitochondrial import inner membrane translocase subunit TIM50</fullName>
    </recommendedName>
</protein>
<dbReference type="SMART" id="SM00577">
    <property type="entry name" value="CPDc"/>
    <property type="match status" value="1"/>
</dbReference>
<comment type="similarity">
    <text evidence="1">Belongs to the TIM50 family.</text>
</comment>
<dbReference type="InterPro" id="IPR004274">
    <property type="entry name" value="FCP1_dom"/>
</dbReference>
<dbReference type="Proteomes" id="UP000515151">
    <property type="component" value="Chromosome 4"/>
</dbReference>
<dbReference type="PANTHER" id="PTHR12210">
    <property type="entry name" value="DULLARD PROTEIN PHOSPHATASE"/>
    <property type="match status" value="1"/>
</dbReference>
<dbReference type="GO" id="GO:0015031">
    <property type="term" value="P:protein transport"/>
    <property type="evidence" value="ECO:0007669"/>
    <property type="project" value="UniProtKB-KW"/>
</dbReference>
<dbReference type="OrthoDB" id="1711508at2759"/>
<keyword evidence="3" id="KW-1185">Reference proteome</keyword>
<evidence type="ECO:0000313" key="4">
    <source>
        <dbReference type="RefSeq" id="XP_031394384.1"/>
    </source>
</evidence>
<dbReference type="GeneID" id="116205846"/>